<name>A0A0L0G3J2_9EUKA</name>
<gene>
    <name evidence="2" type="ORF">SARC_04150</name>
</gene>
<feature type="region of interest" description="Disordered" evidence="1">
    <location>
        <begin position="133"/>
        <end position="190"/>
    </location>
</feature>
<keyword evidence="3" id="KW-1185">Reference proteome</keyword>
<dbReference type="EMBL" id="KQ241820">
    <property type="protein sequence ID" value="KNC83615.1"/>
    <property type="molecule type" value="Genomic_DNA"/>
</dbReference>
<evidence type="ECO:0000313" key="3">
    <source>
        <dbReference type="Proteomes" id="UP000054560"/>
    </source>
</evidence>
<feature type="compositionally biased region" description="Basic and acidic residues" evidence="1">
    <location>
        <begin position="146"/>
        <end position="186"/>
    </location>
</feature>
<organism evidence="2 3">
    <name type="scientific">Sphaeroforma arctica JP610</name>
    <dbReference type="NCBI Taxonomy" id="667725"/>
    <lineage>
        <taxon>Eukaryota</taxon>
        <taxon>Ichthyosporea</taxon>
        <taxon>Ichthyophonida</taxon>
        <taxon>Sphaeroforma</taxon>
    </lineage>
</organism>
<dbReference type="Proteomes" id="UP000054560">
    <property type="component" value="Unassembled WGS sequence"/>
</dbReference>
<dbReference type="RefSeq" id="XP_014157517.1">
    <property type="nucleotide sequence ID" value="XM_014302042.1"/>
</dbReference>
<accession>A0A0L0G3J2</accession>
<proteinExistence type="predicted"/>
<dbReference type="AlphaFoldDB" id="A0A0L0G3J2"/>
<sequence length="234" mass="25826">MCHTGHPRFIAPEYHSLASDDTFPVWIERVDGKNGILKAVLKFCGRDDDSGHTVLWENGDNGPRMVQMPNTRKGDKGERALCLARLGGGTSMNQGTTALVQIHDSLDHDMVQFGETRLTARESDATLRISVHRIRRDSTETPNTHSIDKEKVETLNTHATDKEKAETRKTHATDKEKKKTPNEPSRRPLNVTIVHSGGNALSSIDFQVCGGGDTLAQQEPEPVQRDHCTALAGE</sequence>
<reference evidence="2 3" key="1">
    <citation type="submission" date="2011-02" db="EMBL/GenBank/DDBJ databases">
        <title>The Genome Sequence of Sphaeroforma arctica JP610.</title>
        <authorList>
            <consortium name="The Broad Institute Genome Sequencing Platform"/>
            <person name="Russ C."/>
            <person name="Cuomo C."/>
            <person name="Young S.K."/>
            <person name="Zeng Q."/>
            <person name="Gargeya S."/>
            <person name="Alvarado L."/>
            <person name="Berlin A."/>
            <person name="Chapman S.B."/>
            <person name="Chen Z."/>
            <person name="Freedman E."/>
            <person name="Gellesch M."/>
            <person name="Goldberg J."/>
            <person name="Griggs A."/>
            <person name="Gujja S."/>
            <person name="Heilman E."/>
            <person name="Heiman D."/>
            <person name="Howarth C."/>
            <person name="Mehta T."/>
            <person name="Neiman D."/>
            <person name="Pearson M."/>
            <person name="Roberts A."/>
            <person name="Saif S."/>
            <person name="Shea T."/>
            <person name="Shenoy N."/>
            <person name="Sisk P."/>
            <person name="Stolte C."/>
            <person name="Sykes S."/>
            <person name="White J."/>
            <person name="Yandava C."/>
            <person name="Burger G."/>
            <person name="Gray M.W."/>
            <person name="Holland P.W.H."/>
            <person name="King N."/>
            <person name="Lang F.B.F."/>
            <person name="Roger A.J."/>
            <person name="Ruiz-Trillo I."/>
            <person name="Haas B."/>
            <person name="Nusbaum C."/>
            <person name="Birren B."/>
        </authorList>
    </citation>
    <scope>NUCLEOTIDE SEQUENCE [LARGE SCALE GENOMIC DNA]</scope>
    <source>
        <strain evidence="2 3">JP610</strain>
    </source>
</reference>
<dbReference type="GeneID" id="25904654"/>
<protein>
    <submittedName>
        <fullName evidence="2">Uncharacterized protein</fullName>
    </submittedName>
</protein>
<evidence type="ECO:0000256" key="1">
    <source>
        <dbReference type="SAM" id="MobiDB-lite"/>
    </source>
</evidence>
<evidence type="ECO:0000313" key="2">
    <source>
        <dbReference type="EMBL" id="KNC83615.1"/>
    </source>
</evidence>